<name>A0ABS3Z2E5_9BACT</name>
<keyword evidence="4" id="KW-1185">Reference proteome</keyword>
<dbReference type="Gene3D" id="3.30.565.10">
    <property type="entry name" value="Histidine kinase-like ATPase, C-terminal domain"/>
    <property type="match status" value="1"/>
</dbReference>
<dbReference type="PANTHER" id="PTHR34220">
    <property type="entry name" value="SENSOR HISTIDINE KINASE YPDA"/>
    <property type="match status" value="1"/>
</dbReference>
<dbReference type="PANTHER" id="PTHR34220:SF7">
    <property type="entry name" value="SENSOR HISTIDINE KINASE YPDA"/>
    <property type="match status" value="1"/>
</dbReference>
<organism evidence="3 4">
    <name type="scientific">Niastella soli</name>
    <dbReference type="NCBI Taxonomy" id="2821487"/>
    <lineage>
        <taxon>Bacteria</taxon>
        <taxon>Pseudomonadati</taxon>
        <taxon>Bacteroidota</taxon>
        <taxon>Chitinophagia</taxon>
        <taxon>Chitinophagales</taxon>
        <taxon>Chitinophagaceae</taxon>
        <taxon>Niastella</taxon>
    </lineage>
</organism>
<keyword evidence="3" id="KW-0808">Transferase</keyword>
<dbReference type="EMBL" id="JAGHKO010000010">
    <property type="protein sequence ID" value="MBO9203576.1"/>
    <property type="molecule type" value="Genomic_DNA"/>
</dbReference>
<keyword evidence="1" id="KW-1133">Transmembrane helix</keyword>
<keyword evidence="1" id="KW-0812">Transmembrane</keyword>
<feature type="transmembrane region" description="Helical" evidence="1">
    <location>
        <begin position="12"/>
        <end position="28"/>
    </location>
</feature>
<dbReference type="InterPro" id="IPR050640">
    <property type="entry name" value="Bact_2-comp_sensor_kinase"/>
</dbReference>
<feature type="transmembrane region" description="Helical" evidence="1">
    <location>
        <begin position="70"/>
        <end position="91"/>
    </location>
</feature>
<dbReference type="InterPro" id="IPR010559">
    <property type="entry name" value="Sig_transdc_His_kin_internal"/>
</dbReference>
<reference evidence="3 4" key="1">
    <citation type="submission" date="2021-03" db="EMBL/GenBank/DDBJ databases">
        <title>Assistant Professor.</title>
        <authorList>
            <person name="Huq M.A."/>
        </authorList>
    </citation>
    <scope>NUCLEOTIDE SEQUENCE [LARGE SCALE GENOMIC DNA]</scope>
    <source>
        <strain evidence="3 4">MAH-29</strain>
    </source>
</reference>
<gene>
    <name evidence="3" type="ORF">J7I42_25045</name>
</gene>
<feature type="transmembrane region" description="Helical" evidence="1">
    <location>
        <begin position="40"/>
        <end position="61"/>
    </location>
</feature>
<accession>A0ABS3Z2E5</accession>
<proteinExistence type="predicted"/>
<dbReference type="RefSeq" id="WP_209141627.1">
    <property type="nucleotide sequence ID" value="NZ_JAGHKO010000010.1"/>
</dbReference>
<evidence type="ECO:0000313" key="4">
    <source>
        <dbReference type="Proteomes" id="UP000677244"/>
    </source>
</evidence>
<dbReference type="SUPFAM" id="SSF55874">
    <property type="entry name" value="ATPase domain of HSP90 chaperone/DNA topoisomerase II/histidine kinase"/>
    <property type="match status" value="1"/>
</dbReference>
<protein>
    <submittedName>
        <fullName evidence="3">Histidine kinase</fullName>
    </submittedName>
</protein>
<dbReference type="InterPro" id="IPR036890">
    <property type="entry name" value="HATPase_C_sf"/>
</dbReference>
<evidence type="ECO:0000313" key="3">
    <source>
        <dbReference type="EMBL" id="MBO9203576.1"/>
    </source>
</evidence>
<comment type="caution">
    <text evidence="3">The sequence shown here is derived from an EMBL/GenBank/DDBJ whole genome shotgun (WGS) entry which is preliminary data.</text>
</comment>
<sequence length="339" mass="39839">MRTAGFIQRYYLHHWLGWGVLFFGWHFFRYQDYPAGKGWYITFVKVADLALLVYLTNYLLIPRFLYRKKYVLFACLFIALVFTGSVGKMYVEADLLNTSFDIWDRFKVRVYDNVIPHFLLVSAGAAIKLLADHARAQRRLGEMAKEKAETELSFLKSQINPHFLFNSLNTIYFLIDKQNTEARTTLLQMSDLLRYQLYDCNNPTIEIEKEVHYLQDYVRLQELRKDKQYEVGIEVGDQVKGFLITPLLLIPFVENAFKHLSHYSHEKNFIRVNLQRQNGTLTLTVENSKDDQPRNTEPTGGIGLSNVRRRLELLYPGRHTLQIKNEVHTFKIELNLQIS</sequence>
<dbReference type="Proteomes" id="UP000677244">
    <property type="component" value="Unassembled WGS sequence"/>
</dbReference>
<feature type="domain" description="Signal transduction histidine kinase internal region" evidence="2">
    <location>
        <begin position="151"/>
        <end position="227"/>
    </location>
</feature>
<evidence type="ECO:0000256" key="1">
    <source>
        <dbReference type="SAM" id="Phobius"/>
    </source>
</evidence>
<evidence type="ECO:0000259" key="2">
    <source>
        <dbReference type="Pfam" id="PF06580"/>
    </source>
</evidence>
<dbReference type="GO" id="GO:0016301">
    <property type="term" value="F:kinase activity"/>
    <property type="evidence" value="ECO:0007669"/>
    <property type="project" value="UniProtKB-KW"/>
</dbReference>
<dbReference type="Pfam" id="PF06580">
    <property type="entry name" value="His_kinase"/>
    <property type="match status" value="1"/>
</dbReference>
<keyword evidence="1" id="KW-0472">Membrane</keyword>
<keyword evidence="3" id="KW-0418">Kinase</keyword>